<comment type="caution">
    <text evidence="2">The sequence shown here is derived from an EMBL/GenBank/DDBJ whole genome shotgun (WGS) entry which is preliminary data.</text>
</comment>
<feature type="region of interest" description="Disordered" evidence="1">
    <location>
        <begin position="24"/>
        <end position="48"/>
    </location>
</feature>
<evidence type="ECO:0000256" key="1">
    <source>
        <dbReference type="SAM" id="MobiDB-lite"/>
    </source>
</evidence>
<accession>A0ABS4Z867</accession>
<sequence>MGLLRGLVKGAVVAKVIQVAQRELSKPENQRKIKDGLGKLAQSGRKKH</sequence>
<organism evidence="2 3">
    <name type="scientific">Microlunatus capsulatus</name>
    <dbReference type="NCBI Taxonomy" id="99117"/>
    <lineage>
        <taxon>Bacteria</taxon>
        <taxon>Bacillati</taxon>
        <taxon>Actinomycetota</taxon>
        <taxon>Actinomycetes</taxon>
        <taxon>Propionibacteriales</taxon>
        <taxon>Propionibacteriaceae</taxon>
        <taxon>Microlunatus</taxon>
    </lineage>
</organism>
<reference evidence="2 3" key="1">
    <citation type="submission" date="2021-03" db="EMBL/GenBank/DDBJ databases">
        <title>Sequencing the genomes of 1000 actinobacteria strains.</title>
        <authorList>
            <person name="Klenk H.-P."/>
        </authorList>
    </citation>
    <scope>NUCLEOTIDE SEQUENCE [LARGE SCALE GENOMIC DNA]</scope>
    <source>
        <strain evidence="2 3">DSM 12936</strain>
    </source>
</reference>
<gene>
    <name evidence="2" type="ORF">JOF54_002155</name>
</gene>
<feature type="compositionally biased region" description="Basic and acidic residues" evidence="1">
    <location>
        <begin position="24"/>
        <end position="37"/>
    </location>
</feature>
<name>A0ABS4Z867_9ACTN</name>
<dbReference type="Proteomes" id="UP000758168">
    <property type="component" value="Unassembled WGS sequence"/>
</dbReference>
<proteinExistence type="predicted"/>
<evidence type="ECO:0000313" key="2">
    <source>
        <dbReference type="EMBL" id="MBP2417233.1"/>
    </source>
</evidence>
<evidence type="ECO:0000313" key="3">
    <source>
        <dbReference type="Proteomes" id="UP000758168"/>
    </source>
</evidence>
<dbReference type="RefSeq" id="WP_210055540.1">
    <property type="nucleotide sequence ID" value="NZ_BAAAMH010000009.1"/>
</dbReference>
<dbReference type="EMBL" id="JAGIOB010000001">
    <property type="protein sequence ID" value="MBP2417233.1"/>
    <property type="molecule type" value="Genomic_DNA"/>
</dbReference>
<protein>
    <submittedName>
        <fullName evidence="2">Uncharacterized protein</fullName>
    </submittedName>
</protein>
<keyword evidence="3" id="KW-1185">Reference proteome</keyword>